<feature type="compositionally biased region" description="Basic residues" evidence="5">
    <location>
        <begin position="72"/>
        <end position="87"/>
    </location>
</feature>
<evidence type="ECO:0000313" key="7">
    <source>
        <dbReference type="EMBL" id="QPT09680.1"/>
    </source>
</evidence>
<name>A0A7T3ABM0_SPHPI</name>
<dbReference type="EMBL" id="CP065713">
    <property type="protein sequence ID" value="QPT09680.1"/>
    <property type="molecule type" value="Genomic_DNA"/>
</dbReference>
<comment type="similarity">
    <text evidence="1">Belongs to the ner transcriptional regulatory family.</text>
</comment>
<reference evidence="7 8" key="1">
    <citation type="submission" date="2020-12" db="EMBL/GenBank/DDBJ databases">
        <title>FDA dAtabase for Regulatory Grade micrObial Sequences (FDA-ARGOS): Supporting development and validation of Infectious Disease Dx tests.</title>
        <authorList>
            <person name="Sproer C."/>
            <person name="Gronow S."/>
            <person name="Severitt S."/>
            <person name="Schroder I."/>
            <person name="Tallon L."/>
            <person name="Sadzewicz L."/>
            <person name="Zhao X."/>
            <person name="Boylan J."/>
            <person name="Ott S."/>
            <person name="Bowen H."/>
            <person name="Vavikolanu K."/>
            <person name="Mehta A."/>
            <person name="Aluvathingal J."/>
            <person name="Nadendla S."/>
            <person name="Lowell S."/>
            <person name="Myers T."/>
            <person name="Yan Y."/>
            <person name="Sichtig H."/>
        </authorList>
    </citation>
    <scope>NUCLEOTIDE SEQUENCE [LARGE SCALE GENOMIC DNA]</scope>
    <source>
        <strain evidence="7 8">FDAARGOS_881</strain>
    </source>
</reference>
<evidence type="ECO:0000256" key="2">
    <source>
        <dbReference type="ARBA" id="ARBA00023015"/>
    </source>
</evidence>
<dbReference type="Proteomes" id="UP000594836">
    <property type="component" value="Chromosome"/>
</dbReference>
<keyword evidence="4" id="KW-0804">Transcription</keyword>
<dbReference type="InterPro" id="IPR038722">
    <property type="entry name" value="Ner_HTH_dom"/>
</dbReference>
<dbReference type="AlphaFoldDB" id="A0A7T3ABM0"/>
<evidence type="ECO:0000259" key="6">
    <source>
        <dbReference type="Pfam" id="PF13693"/>
    </source>
</evidence>
<proteinExistence type="inferred from homology"/>
<feature type="domain" description="Ner winged helix-turn-helix DNA-binding" evidence="6">
    <location>
        <begin position="6"/>
        <end position="59"/>
    </location>
</feature>
<evidence type="ECO:0000256" key="1">
    <source>
        <dbReference type="ARBA" id="ARBA00006157"/>
    </source>
</evidence>
<gene>
    <name evidence="7" type="ORF">I6G38_05340</name>
</gene>
<keyword evidence="3" id="KW-0238">DNA-binding</keyword>
<feature type="region of interest" description="Disordered" evidence="5">
    <location>
        <begin position="68"/>
        <end position="87"/>
    </location>
</feature>
<dbReference type="RefSeq" id="WP_197939179.1">
    <property type="nucleotide sequence ID" value="NZ_CP065713.1"/>
</dbReference>
<protein>
    <submittedName>
        <fullName evidence="7">Helix-turn-helix domain-containing protein</fullName>
    </submittedName>
</protein>
<dbReference type="GO" id="GO:0003677">
    <property type="term" value="F:DNA binding"/>
    <property type="evidence" value="ECO:0007669"/>
    <property type="project" value="UniProtKB-KW"/>
</dbReference>
<sequence length="87" mass="9664">MSEVLHREDVKATLRKRHGTVTAFAQHKGLKPQQVNDWMRGRTSAAVARAVAEELGVEALHHAASLSINVDHRRKSGHKHRQNGTAN</sequence>
<dbReference type="Gene3D" id="1.10.260.40">
    <property type="entry name" value="lambda repressor-like DNA-binding domains"/>
    <property type="match status" value="1"/>
</dbReference>
<accession>A0A7T3ABM0</accession>
<organism evidence="7 8">
    <name type="scientific">Sphingomonas paucimobilis</name>
    <name type="common">Pseudomonas paucimobilis</name>
    <dbReference type="NCBI Taxonomy" id="13689"/>
    <lineage>
        <taxon>Bacteria</taxon>
        <taxon>Pseudomonadati</taxon>
        <taxon>Pseudomonadota</taxon>
        <taxon>Alphaproteobacteria</taxon>
        <taxon>Sphingomonadales</taxon>
        <taxon>Sphingomonadaceae</taxon>
        <taxon>Sphingomonas</taxon>
    </lineage>
</organism>
<dbReference type="Pfam" id="PF13693">
    <property type="entry name" value="HTH_35"/>
    <property type="match status" value="1"/>
</dbReference>
<evidence type="ECO:0000313" key="8">
    <source>
        <dbReference type="Proteomes" id="UP000594836"/>
    </source>
</evidence>
<evidence type="ECO:0000256" key="3">
    <source>
        <dbReference type="ARBA" id="ARBA00023125"/>
    </source>
</evidence>
<evidence type="ECO:0000256" key="5">
    <source>
        <dbReference type="SAM" id="MobiDB-lite"/>
    </source>
</evidence>
<dbReference type="InterPro" id="IPR010982">
    <property type="entry name" value="Lambda_DNA-bd_dom_sf"/>
</dbReference>
<keyword evidence="2" id="KW-0805">Transcription regulation</keyword>
<evidence type="ECO:0000256" key="4">
    <source>
        <dbReference type="ARBA" id="ARBA00023163"/>
    </source>
</evidence>